<dbReference type="InParanoid" id="A0A7M7NS28"/>
<keyword evidence="5" id="KW-0472">Membrane</keyword>
<keyword evidence="2" id="KW-0560">Oxidoreductase</keyword>
<dbReference type="InterPro" id="IPR036291">
    <property type="entry name" value="NAD(P)-bd_dom_sf"/>
</dbReference>
<dbReference type="AlphaFoldDB" id="A0A7M7NS28"/>
<evidence type="ECO:0000256" key="2">
    <source>
        <dbReference type="ARBA" id="ARBA00023002"/>
    </source>
</evidence>
<dbReference type="GO" id="GO:0016491">
    <property type="term" value="F:oxidoreductase activity"/>
    <property type="evidence" value="ECO:0007669"/>
    <property type="project" value="UniProtKB-KW"/>
</dbReference>
<dbReference type="RefSeq" id="XP_030840596.1">
    <property type="nucleotide sequence ID" value="XM_030984736.1"/>
</dbReference>
<evidence type="ECO:0000256" key="4">
    <source>
        <dbReference type="RuleBase" id="RU000363"/>
    </source>
</evidence>
<accession>A0A7M7NS28</accession>
<name>A0A7M7NS28_STRPU</name>
<reference evidence="6" key="2">
    <citation type="submission" date="2021-01" db="UniProtKB">
        <authorList>
            <consortium name="EnsemblMetazoa"/>
        </authorList>
    </citation>
    <scope>IDENTIFICATION</scope>
</reference>
<comment type="similarity">
    <text evidence="1 4">Belongs to the short-chain dehydrogenases/reductases (SDR) family.</text>
</comment>
<keyword evidence="5" id="KW-1133">Transmembrane helix</keyword>
<dbReference type="SUPFAM" id="SSF51735">
    <property type="entry name" value="NAD(P)-binding Rossmann-fold domains"/>
    <property type="match status" value="1"/>
</dbReference>
<evidence type="ECO:0000256" key="1">
    <source>
        <dbReference type="ARBA" id="ARBA00006484"/>
    </source>
</evidence>
<dbReference type="Pfam" id="PF00106">
    <property type="entry name" value="adh_short"/>
    <property type="match status" value="1"/>
</dbReference>
<evidence type="ECO:0008006" key="8">
    <source>
        <dbReference type="Google" id="ProtNLM"/>
    </source>
</evidence>
<keyword evidence="7" id="KW-1185">Reference proteome</keyword>
<dbReference type="EnsemblMetazoa" id="XM_030984736">
    <property type="protein sequence ID" value="XP_030840596"/>
    <property type="gene ID" value="LOC757095"/>
</dbReference>
<dbReference type="InterPro" id="IPR002347">
    <property type="entry name" value="SDR_fam"/>
</dbReference>
<feature type="transmembrane region" description="Helical" evidence="5">
    <location>
        <begin position="6"/>
        <end position="27"/>
    </location>
</feature>
<proteinExistence type="inferred from homology"/>
<organism evidence="6 7">
    <name type="scientific">Strongylocentrotus purpuratus</name>
    <name type="common">Purple sea urchin</name>
    <dbReference type="NCBI Taxonomy" id="7668"/>
    <lineage>
        <taxon>Eukaryota</taxon>
        <taxon>Metazoa</taxon>
        <taxon>Echinodermata</taxon>
        <taxon>Eleutherozoa</taxon>
        <taxon>Echinozoa</taxon>
        <taxon>Echinoidea</taxon>
        <taxon>Euechinoidea</taxon>
        <taxon>Echinacea</taxon>
        <taxon>Camarodonta</taxon>
        <taxon>Echinidea</taxon>
        <taxon>Strongylocentrotidae</taxon>
        <taxon>Strongylocentrotus</taxon>
    </lineage>
</organism>
<evidence type="ECO:0000313" key="6">
    <source>
        <dbReference type="EnsemblMetazoa" id="XP_030840596"/>
    </source>
</evidence>
<keyword evidence="5" id="KW-0812">Transmembrane</keyword>
<comment type="function">
    <text evidence="3">Putative oxidoreductase.</text>
</comment>
<dbReference type="Proteomes" id="UP000007110">
    <property type="component" value="Unassembled WGS sequence"/>
</dbReference>
<sequence>MSSASSMNSLTVATAAIFGSLGLLWLYKKLRSQQRRAGLKDKVVLITGASSGVGEACARAFYCLGCKVILCARRAPELERVKKELMALKLAPGIPAHTPHVIPLDLERLDELPDKAKEALALHGHVDILINNGGMSGRGSVAETVLSVHQKIMNVNHFGSLVLTSAILPNMISRRSGHILAVSSIQGRIAIPFRSAYSASKHAMQAFFDSLRAEVAEHNIHVTVLSPSYIKTNISLSALDGDGSVHAKMDSTTAGGMSTVYVADKVVDAVAKRQSDVVLGPFTHGAAIYIRALVPNLYFWIMAGRARKGTKTED</sequence>
<dbReference type="PANTHER" id="PTHR44196">
    <property type="entry name" value="DEHYDROGENASE/REDUCTASE SDR FAMILY MEMBER 7B"/>
    <property type="match status" value="1"/>
</dbReference>
<dbReference type="PRINTS" id="PR00081">
    <property type="entry name" value="GDHRDH"/>
</dbReference>
<evidence type="ECO:0000256" key="5">
    <source>
        <dbReference type="SAM" id="Phobius"/>
    </source>
</evidence>
<evidence type="ECO:0000256" key="3">
    <source>
        <dbReference type="ARBA" id="ARBA00037096"/>
    </source>
</evidence>
<dbReference type="Gene3D" id="3.40.50.720">
    <property type="entry name" value="NAD(P)-binding Rossmann-like Domain"/>
    <property type="match status" value="1"/>
</dbReference>
<dbReference type="PRINTS" id="PR00080">
    <property type="entry name" value="SDRFAMILY"/>
</dbReference>
<dbReference type="KEGG" id="spu:757095"/>
<dbReference type="OMA" id="YFWIMAK"/>
<dbReference type="GeneID" id="757095"/>
<dbReference type="PROSITE" id="PS00061">
    <property type="entry name" value="ADH_SHORT"/>
    <property type="match status" value="1"/>
</dbReference>
<protein>
    <recommendedName>
        <fullName evidence="8">Dehydrogenase/reductase SDR family protein 7-like</fullName>
    </recommendedName>
</protein>
<dbReference type="CDD" id="cd05332">
    <property type="entry name" value="11beta-HSD1_like_SDR_c"/>
    <property type="match status" value="1"/>
</dbReference>
<dbReference type="InterPro" id="IPR020904">
    <property type="entry name" value="Sc_DH/Rdtase_CS"/>
</dbReference>
<dbReference type="PANTHER" id="PTHR44196:SF1">
    <property type="entry name" value="DEHYDROGENASE_REDUCTASE SDR FAMILY MEMBER 7B"/>
    <property type="match status" value="1"/>
</dbReference>
<evidence type="ECO:0000313" key="7">
    <source>
        <dbReference type="Proteomes" id="UP000007110"/>
    </source>
</evidence>
<dbReference type="OrthoDB" id="5307821at2759"/>
<dbReference type="GO" id="GO:0016020">
    <property type="term" value="C:membrane"/>
    <property type="evidence" value="ECO:0000318"/>
    <property type="project" value="GO_Central"/>
</dbReference>
<reference evidence="7" key="1">
    <citation type="submission" date="2015-02" db="EMBL/GenBank/DDBJ databases">
        <title>Genome sequencing for Strongylocentrotus purpuratus.</title>
        <authorList>
            <person name="Murali S."/>
            <person name="Liu Y."/>
            <person name="Vee V."/>
            <person name="English A."/>
            <person name="Wang M."/>
            <person name="Skinner E."/>
            <person name="Han Y."/>
            <person name="Muzny D.M."/>
            <person name="Worley K.C."/>
            <person name="Gibbs R.A."/>
        </authorList>
    </citation>
    <scope>NUCLEOTIDE SEQUENCE</scope>
</reference>
<dbReference type="FunCoup" id="A0A7M7NS28">
    <property type="interactions" value="13"/>
</dbReference>